<comment type="caution">
    <text evidence="2">The sequence shown here is derived from an EMBL/GenBank/DDBJ whole genome shotgun (WGS) entry which is preliminary data.</text>
</comment>
<dbReference type="EMBL" id="BPEY01000394">
    <property type="protein sequence ID" value="GIU02780.1"/>
    <property type="molecule type" value="Genomic_DNA"/>
</dbReference>
<dbReference type="PANTHER" id="PTHR33678:SF1">
    <property type="entry name" value="BLL1576 PROTEIN"/>
    <property type="match status" value="1"/>
</dbReference>
<accession>A0ABQ4NTB1</accession>
<gene>
    <name evidence="2" type="ORF">TUM4438_46760</name>
</gene>
<sequence>MSALASRAQLTGFNGVLLSDGYQAYTSVISALNKDDEANIIHATCWAHTRRYFDKALLMEPELSKQALTQIAKLYEIEKHIRK</sequence>
<proteinExistence type="predicted"/>
<dbReference type="RefSeq" id="WP_246616321.1">
    <property type="nucleotide sequence ID" value="NZ_BPEY01000394.1"/>
</dbReference>
<evidence type="ECO:0000313" key="3">
    <source>
        <dbReference type="Proteomes" id="UP000887104"/>
    </source>
</evidence>
<feature type="domain" description="Transposase IS66 central" evidence="1">
    <location>
        <begin position="7"/>
        <end position="82"/>
    </location>
</feature>
<dbReference type="PANTHER" id="PTHR33678">
    <property type="entry name" value="BLL1576 PROTEIN"/>
    <property type="match status" value="1"/>
</dbReference>
<keyword evidence="3" id="KW-1185">Reference proteome</keyword>
<organism evidence="2 3">
    <name type="scientific">Shewanella sairae</name>
    <dbReference type="NCBI Taxonomy" id="190310"/>
    <lineage>
        <taxon>Bacteria</taxon>
        <taxon>Pseudomonadati</taxon>
        <taxon>Pseudomonadota</taxon>
        <taxon>Gammaproteobacteria</taxon>
        <taxon>Alteromonadales</taxon>
        <taxon>Shewanellaceae</taxon>
        <taxon>Shewanella</taxon>
    </lineage>
</organism>
<protein>
    <recommendedName>
        <fullName evidence="1">Transposase IS66 central domain-containing protein</fullName>
    </recommendedName>
</protein>
<evidence type="ECO:0000259" key="1">
    <source>
        <dbReference type="Pfam" id="PF03050"/>
    </source>
</evidence>
<evidence type="ECO:0000313" key="2">
    <source>
        <dbReference type="EMBL" id="GIU02780.1"/>
    </source>
</evidence>
<dbReference type="Proteomes" id="UP000887104">
    <property type="component" value="Unassembled WGS sequence"/>
</dbReference>
<dbReference type="InterPro" id="IPR004291">
    <property type="entry name" value="Transposase_IS66_central"/>
</dbReference>
<dbReference type="Pfam" id="PF03050">
    <property type="entry name" value="DDE_Tnp_IS66"/>
    <property type="match status" value="1"/>
</dbReference>
<reference evidence="2" key="1">
    <citation type="submission" date="2021-05" db="EMBL/GenBank/DDBJ databases">
        <title>Molecular characterization for Shewanella algae harboring chromosomal blaOXA-55-like strains isolated from clinical and environment sample.</title>
        <authorList>
            <person name="Ohama Y."/>
            <person name="Aoki K."/>
            <person name="Harada S."/>
            <person name="Moriya K."/>
            <person name="Ishii Y."/>
            <person name="Tateda K."/>
        </authorList>
    </citation>
    <scope>NUCLEOTIDE SEQUENCE</scope>
    <source>
        <strain evidence="2">JCM 11563</strain>
    </source>
</reference>
<name>A0ABQ4NTB1_9GAMM</name>
<dbReference type="InterPro" id="IPR052344">
    <property type="entry name" value="Transposase-related"/>
</dbReference>